<dbReference type="EMBL" id="SSNZ01000006">
    <property type="protein sequence ID" value="THF49175.1"/>
    <property type="molecule type" value="Genomic_DNA"/>
</dbReference>
<name>A0A4S3ZU35_9FLAO</name>
<dbReference type="Pfam" id="PF13395">
    <property type="entry name" value="HNH_4"/>
    <property type="match status" value="1"/>
</dbReference>
<keyword evidence="3" id="KW-1185">Reference proteome</keyword>
<accession>A0A4S3ZU35</accession>
<gene>
    <name evidence="2" type="ORF">E6C50_13110</name>
</gene>
<dbReference type="Gene3D" id="1.10.30.50">
    <property type="match status" value="1"/>
</dbReference>
<dbReference type="OrthoDB" id="489287at2"/>
<evidence type="ECO:0000259" key="1">
    <source>
        <dbReference type="Pfam" id="PF13395"/>
    </source>
</evidence>
<dbReference type="AlphaFoldDB" id="A0A4S3ZU35"/>
<comment type="caution">
    <text evidence="2">The sequence shown here is derived from an EMBL/GenBank/DDBJ whole genome shotgun (WGS) entry which is preliminary data.</text>
</comment>
<dbReference type="InterPro" id="IPR003615">
    <property type="entry name" value="HNH_nuc"/>
</dbReference>
<sequence length="352" mass="41874">MSLPFSEKLPISKLASAFNNTSATYKFYWLIAIVEAVEENRLHLDKKELFARMISNAWYTVNYFHISFGQQDIIQQAVNTIIITEKIAIDTAKNNILKQLCESQNPITVKSLNHFNKNVPHWFLSPWFSKINTENDTQYRKRIYSESKTFANHSLYALFDDQIKINPEWVSYIKQNGRILKDFCYWNLSLFLQTRNPNVPNIQGKLIKPAVRNSLIKQRKNYWDIIFSELGTIDCIYTNKKLYIDKYALDHFVPYAFVTHDLIWNLIPIDTQYNSFKSDKLPELEKHYDRFFKIQKIGFEIINHHHPKNRFLEEYVSIFPLMDNTIHFDYTRHKEIIQPLITIAHNNGFQYI</sequence>
<organism evidence="2 3">
    <name type="scientific">Flavobacterium supellecticarium</name>
    <dbReference type="NCBI Taxonomy" id="2565924"/>
    <lineage>
        <taxon>Bacteria</taxon>
        <taxon>Pseudomonadati</taxon>
        <taxon>Bacteroidota</taxon>
        <taxon>Flavobacteriia</taxon>
        <taxon>Flavobacteriales</taxon>
        <taxon>Flavobacteriaceae</taxon>
        <taxon>Flavobacterium</taxon>
    </lineage>
</organism>
<reference evidence="2 3" key="1">
    <citation type="submission" date="2019-04" db="EMBL/GenBank/DDBJ databases">
        <title>Flavobacterium sp. nov. isolated from construction timber.</title>
        <authorList>
            <person name="Lin S.-Y."/>
            <person name="Chang C.-T."/>
            <person name="Young C.-C."/>
        </authorList>
    </citation>
    <scope>NUCLEOTIDE SEQUENCE [LARGE SCALE GENOMIC DNA]</scope>
    <source>
        <strain evidence="2 3">CC-CTC003</strain>
    </source>
</reference>
<protein>
    <recommendedName>
        <fullName evidence="1">HNH nuclease domain-containing protein</fullName>
    </recommendedName>
</protein>
<evidence type="ECO:0000313" key="3">
    <source>
        <dbReference type="Proteomes" id="UP000307507"/>
    </source>
</evidence>
<evidence type="ECO:0000313" key="2">
    <source>
        <dbReference type="EMBL" id="THF49175.1"/>
    </source>
</evidence>
<proteinExistence type="predicted"/>
<feature type="domain" description="HNH nuclease" evidence="1">
    <location>
        <begin position="235"/>
        <end position="282"/>
    </location>
</feature>
<dbReference type="Proteomes" id="UP000307507">
    <property type="component" value="Unassembled WGS sequence"/>
</dbReference>
<dbReference type="RefSeq" id="WP_136403683.1">
    <property type="nucleotide sequence ID" value="NZ_SSNZ01000006.1"/>
</dbReference>